<dbReference type="InterPro" id="IPR036942">
    <property type="entry name" value="Beta-barrel_TonB_sf"/>
</dbReference>
<keyword evidence="8 9" id="KW-0998">Cell outer membrane</keyword>
<keyword evidence="5" id="KW-0732">Signal</keyword>
<evidence type="ECO:0000256" key="3">
    <source>
        <dbReference type="ARBA" id="ARBA00022452"/>
    </source>
</evidence>
<evidence type="ECO:0000256" key="5">
    <source>
        <dbReference type="ARBA" id="ARBA00022729"/>
    </source>
</evidence>
<dbReference type="PROSITE" id="PS00430">
    <property type="entry name" value="TONB_DEPENDENT_REC_1"/>
    <property type="match status" value="1"/>
</dbReference>
<protein>
    <submittedName>
        <fullName evidence="14">TonB-dependent receptor</fullName>
    </submittedName>
</protein>
<dbReference type="PROSITE" id="PS52016">
    <property type="entry name" value="TONB_DEPENDENT_REC_3"/>
    <property type="match status" value="1"/>
</dbReference>
<keyword evidence="6 10" id="KW-0798">TonB box</keyword>
<dbReference type="Gene3D" id="2.40.170.20">
    <property type="entry name" value="TonB-dependent receptor, beta-barrel domain"/>
    <property type="match status" value="1"/>
</dbReference>
<dbReference type="SUPFAM" id="SSF56935">
    <property type="entry name" value="Porins"/>
    <property type="match status" value="1"/>
</dbReference>
<dbReference type="Pfam" id="PF00593">
    <property type="entry name" value="TonB_dep_Rec_b-barrel"/>
    <property type="match status" value="1"/>
</dbReference>
<dbReference type="InterPro" id="IPR010916">
    <property type="entry name" value="TonB_box_CS"/>
</dbReference>
<sequence>MKGSRRTALIGLALAPVVQAQDATLETIEVVGAPLENASPALLPATLDRLYVDDTDSLQVGLGEALARLPGVLVRERQNFAQDTQLSIRGVGARATFGIRGIRLYLDGIPATLPDGQGQLSHFLLASAGRVDVLRGPFSALYGNAAGGVIQVHSARIDTGDAWRLRAATGSHGAYDTSARWLHAGSGYDASLTAARFASDGFREHSEVERNGLNGLFGFDAGSASRLQIAFNLFDSPQTLDPLGLTREQWREDPSQATSAALLFNTRKSVSQAQLGASWQLDLDDGSEWRLAAYRGERDIEQFLSVPVFAQRNPLSSGGVIDLDNVYDGADLRHARIWSAGAGELSLTLGIALERLDQRRRGFENFIDERLGVRGRLRRDERNSVESRDHYAQLQWAPCASSSLLLGLRRAEVRFASRDGFIAAGNPDDSGSVRYAETTPVAGLVHRWSPGLRGWMAYGRGFETPTFNELSYRADGGAGLAFGLRPAISRSFEAGLEGAAGDRHAWRLVAFRGDTRNELAVVRNVGGRSSFRNVGSSRRQGIEAQFDLRLSEVWAVQATATWLDARFRSPFVQCSGPGCTDPATPVPAGSRIPGLAARQAHLRLDWTPWQAWRFALEAEALSSVRVADAAGERAPGYGLTHLLAERRWHSAGAAWRAFLRLDNLFDRDHVGSVIVNEGNGRYYEPGPGRTVSVGLQWDFSAQ</sequence>
<dbReference type="PANTHER" id="PTHR30069:SF28">
    <property type="entry name" value="TONB-DEPENDENT RECEPTOR YNCD-RELATED"/>
    <property type="match status" value="1"/>
</dbReference>
<feature type="short sequence motif" description="TonB box" evidence="10">
    <location>
        <begin position="27"/>
        <end position="33"/>
    </location>
</feature>
<comment type="similarity">
    <text evidence="9 11">Belongs to the TonB-dependent receptor family.</text>
</comment>
<dbReference type="RefSeq" id="WP_248206176.1">
    <property type="nucleotide sequence ID" value="NZ_JALNMH010000003.1"/>
</dbReference>
<evidence type="ECO:0000256" key="1">
    <source>
        <dbReference type="ARBA" id="ARBA00004571"/>
    </source>
</evidence>
<name>A0ABT0GEY2_9GAMM</name>
<keyword evidence="4 9" id="KW-0812">Transmembrane</keyword>
<dbReference type="InterPro" id="IPR012910">
    <property type="entry name" value="Plug_dom"/>
</dbReference>
<evidence type="ECO:0000256" key="6">
    <source>
        <dbReference type="ARBA" id="ARBA00023077"/>
    </source>
</evidence>
<keyword evidence="7 9" id="KW-0472">Membrane</keyword>
<dbReference type="PANTHER" id="PTHR30069">
    <property type="entry name" value="TONB-DEPENDENT OUTER MEMBRANE RECEPTOR"/>
    <property type="match status" value="1"/>
</dbReference>
<evidence type="ECO:0000313" key="15">
    <source>
        <dbReference type="Proteomes" id="UP001431449"/>
    </source>
</evidence>
<reference evidence="14" key="1">
    <citation type="submission" date="2022-04" db="EMBL/GenBank/DDBJ databases">
        <title>Lysobacter sp. CAU 1642 isolated from sea sand.</title>
        <authorList>
            <person name="Kim W."/>
        </authorList>
    </citation>
    <scope>NUCLEOTIDE SEQUENCE</scope>
    <source>
        <strain evidence="14">CAU 1642</strain>
    </source>
</reference>
<keyword evidence="2 9" id="KW-0813">Transport</keyword>
<organism evidence="14 15">
    <name type="scientific">Pseudomarimonas salicorniae</name>
    <dbReference type="NCBI Taxonomy" id="2933270"/>
    <lineage>
        <taxon>Bacteria</taxon>
        <taxon>Pseudomonadati</taxon>
        <taxon>Pseudomonadota</taxon>
        <taxon>Gammaproteobacteria</taxon>
        <taxon>Lysobacterales</taxon>
        <taxon>Lysobacteraceae</taxon>
        <taxon>Pseudomarimonas</taxon>
    </lineage>
</organism>
<evidence type="ECO:0000313" key="14">
    <source>
        <dbReference type="EMBL" id="MCK7593105.1"/>
    </source>
</evidence>
<evidence type="ECO:0000259" key="12">
    <source>
        <dbReference type="Pfam" id="PF00593"/>
    </source>
</evidence>
<gene>
    <name evidence="14" type="ORF">M0G41_05415</name>
</gene>
<comment type="caution">
    <text evidence="14">The sequence shown here is derived from an EMBL/GenBank/DDBJ whole genome shotgun (WGS) entry which is preliminary data.</text>
</comment>
<proteinExistence type="inferred from homology"/>
<dbReference type="Gene3D" id="2.170.130.10">
    <property type="entry name" value="TonB-dependent receptor, plug domain"/>
    <property type="match status" value="1"/>
</dbReference>
<evidence type="ECO:0000256" key="4">
    <source>
        <dbReference type="ARBA" id="ARBA00022692"/>
    </source>
</evidence>
<keyword evidence="14" id="KW-0675">Receptor</keyword>
<dbReference type="Proteomes" id="UP001431449">
    <property type="component" value="Unassembled WGS sequence"/>
</dbReference>
<evidence type="ECO:0000256" key="10">
    <source>
        <dbReference type="PROSITE-ProRule" id="PRU10143"/>
    </source>
</evidence>
<dbReference type="Pfam" id="PF07715">
    <property type="entry name" value="Plug"/>
    <property type="match status" value="1"/>
</dbReference>
<dbReference type="InterPro" id="IPR039426">
    <property type="entry name" value="TonB-dep_rcpt-like"/>
</dbReference>
<evidence type="ECO:0000259" key="13">
    <source>
        <dbReference type="Pfam" id="PF07715"/>
    </source>
</evidence>
<dbReference type="InterPro" id="IPR000531">
    <property type="entry name" value="Beta-barrel_TonB"/>
</dbReference>
<evidence type="ECO:0000256" key="11">
    <source>
        <dbReference type="RuleBase" id="RU003357"/>
    </source>
</evidence>
<feature type="domain" description="TonB-dependent receptor plug" evidence="13">
    <location>
        <begin position="62"/>
        <end position="149"/>
    </location>
</feature>
<comment type="subcellular location">
    <subcellularLocation>
        <location evidence="1 9">Cell outer membrane</location>
        <topology evidence="1 9">Multi-pass membrane protein</topology>
    </subcellularLocation>
</comment>
<evidence type="ECO:0000256" key="9">
    <source>
        <dbReference type="PROSITE-ProRule" id="PRU01360"/>
    </source>
</evidence>
<evidence type="ECO:0000256" key="8">
    <source>
        <dbReference type="ARBA" id="ARBA00023237"/>
    </source>
</evidence>
<accession>A0ABT0GEY2</accession>
<evidence type="ECO:0000256" key="2">
    <source>
        <dbReference type="ARBA" id="ARBA00022448"/>
    </source>
</evidence>
<dbReference type="InterPro" id="IPR037066">
    <property type="entry name" value="Plug_dom_sf"/>
</dbReference>
<keyword evidence="15" id="KW-1185">Reference proteome</keyword>
<dbReference type="EMBL" id="JALNMH010000003">
    <property type="protein sequence ID" value="MCK7593105.1"/>
    <property type="molecule type" value="Genomic_DNA"/>
</dbReference>
<keyword evidence="3 9" id="KW-1134">Transmembrane beta strand</keyword>
<feature type="domain" description="TonB-dependent receptor-like beta-barrel" evidence="12">
    <location>
        <begin position="248"/>
        <end position="664"/>
    </location>
</feature>
<evidence type="ECO:0000256" key="7">
    <source>
        <dbReference type="ARBA" id="ARBA00023136"/>
    </source>
</evidence>